<evidence type="ECO:0000313" key="7">
    <source>
        <dbReference type="EMBL" id="OZS77028.1"/>
    </source>
</evidence>
<reference evidence="7 8" key="1">
    <citation type="submission" date="2017-07" db="EMBL/GenBank/DDBJ databases">
        <title>Tetzosporium hominis gen.nov. sp.nov.</title>
        <authorList>
            <person name="Tetz G."/>
            <person name="Tetz V."/>
        </authorList>
    </citation>
    <scope>NUCLEOTIDE SEQUENCE [LARGE SCALE GENOMIC DNA]</scope>
    <source>
        <strain evidence="7 8">VT-49</strain>
    </source>
</reference>
<dbReference type="InterPro" id="IPR015421">
    <property type="entry name" value="PyrdxlP-dep_Trfase_major"/>
</dbReference>
<dbReference type="Gene3D" id="3.90.1150.10">
    <property type="entry name" value="Aspartate Aminotransferase, domain 1"/>
    <property type="match status" value="1"/>
</dbReference>
<dbReference type="PANTHER" id="PTHR43525:SF1">
    <property type="entry name" value="PROTEIN MALY"/>
    <property type="match status" value="1"/>
</dbReference>
<dbReference type="NCBIfam" id="TIGR04350">
    <property type="entry name" value="C_S_lyase_PatB"/>
    <property type="match status" value="1"/>
</dbReference>
<accession>A0A264W0B5</accession>
<dbReference type="InterPro" id="IPR015424">
    <property type="entry name" value="PyrdxlP-dep_Trfase"/>
</dbReference>
<dbReference type="EMBL" id="NOKQ01000310">
    <property type="protein sequence ID" value="OZS77028.1"/>
    <property type="molecule type" value="Genomic_DNA"/>
</dbReference>
<dbReference type="OrthoDB" id="9802872at2"/>
<evidence type="ECO:0000313" key="8">
    <source>
        <dbReference type="Proteomes" id="UP000217065"/>
    </source>
</evidence>
<sequence>MYDFTKVHNRRNTDSIKWDMLNEVYAVKHGEEILPMWVADMDFALPPFVEDALVSRIRDGVFGYSYPGDHVGQAICNWVADRHNTTIEKDWLVYESGVIPSMALALQAFTNVGDRVLVHGPVYPPFRNTPSNLGREVVTFSLSESDGQYSIDLEAFEQALKEDIAAFIFCNPHNPGGKVWSREDVKAMVDLCYQNDVLFISDEIHADLVFAPHKHVTALSVAEHTDHIITCMAPTKTFNLAGLQAAYMIVTDSAKREKLKETAMQAAHMGVTVLGATAMQAAYEQGADWVEELLQQVKANMEYVAERLQKEAPEIRVPQPEATYLLWIDYRALEVSEKDMMHALLHEGKLALEPGTKYGPEGDGFLRMNVACPAETVGEGVDRFLTAVKSLKK</sequence>
<comment type="caution">
    <text evidence="7">The sequence shown here is derived from an EMBL/GenBank/DDBJ whole genome shotgun (WGS) entry which is preliminary data.</text>
</comment>
<keyword evidence="8" id="KW-1185">Reference proteome</keyword>
<dbReference type="RefSeq" id="WP_094944403.1">
    <property type="nucleotide sequence ID" value="NZ_NOKQ01000310.1"/>
</dbReference>
<proteinExistence type="inferred from homology"/>
<name>A0A264W0B5_9BACL</name>
<comment type="cofactor">
    <cofactor evidence="1">
        <name>pyridoxal 5'-phosphate</name>
        <dbReference type="ChEBI" id="CHEBI:597326"/>
    </cofactor>
</comment>
<keyword evidence="3" id="KW-0663">Pyridoxal phosphate</keyword>
<dbReference type="Gene3D" id="3.40.640.10">
    <property type="entry name" value="Type I PLP-dependent aspartate aminotransferase-like (Major domain)"/>
    <property type="match status" value="1"/>
</dbReference>
<evidence type="ECO:0000256" key="3">
    <source>
        <dbReference type="ARBA" id="ARBA00022898"/>
    </source>
</evidence>
<dbReference type="AlphaFoldDB" id="A0A264W0B5"/>
<dbReference type="CDD" id="cd00609">
    <property type="entry name" value="AAT_like"/>
    <property type="match status" value="1"/>
</dbReference>
<dbReference type="InterPro" id="IPR004839">
    <property type="entry name" value="Aminotransferase_I/II_large"/>
</dbReference>
<protein>
    <recommendedName>
        <fullName evidence="2">cysteine-S-conjugate beta-lyase</fullName>
        <ecNumber evidence="2">4.4.1.13</ecNumber>
    </recommendedName>
</protein>
<dbReference type="Proteomes" id="UP000217065">
    <property type="component" value="Unassembled WGS sequence"/>
</dbReference>
<gene>
    <name evidence="7" type="ORF">CF394_13860</name>
</gene>
<dbReference type="InterPro" id="IPR051798">
    <property type="entry name" value="Class-II_PLP-Dep_Aminotrans"/>
</dbReference>
<evidence type="ECO:0000256" key="2">
    <source>
        <dbReference type="ARBA" id="ARBA00012224"/>
    </source>
</evidence>
<dbReference type="InterPro" id="IPR015422">
    <property type="entry name" value="PyrdxlP-dep_Trfase_small"/>
</dbReference>
<dbReference type="EC" id="4.4.1.13" evidence="2"/>
<keyword evidence="4" id="KW-0456">Lyase</keyword>
<evidence type="ECO:0000256" key="5">
    <source>
        <dbReference type="ARBA" id="ARBA00037974"/>
    </source>
</evidence>
<evidence type="ECO:0000259" key="6">
    <source>
        <dbReference type="Pfam" id="PF00155"/>
    </source>
</evidence>
<feature type="domain" description="Aminotransferase class I/classII large" evidence="6">
    <location>
        <begin position="70"/>
        <end position="384"/>
    </location>
</feature>
<dbReference type="GO" id="GO:0030170">
    <property type="term" value="F:pyridoxal phosphate binding"/>
    <property type="evidence" value="ECO:0007669"/>
    <property type="project" value="InterPro"/>
</dbReference>
<dbReference type="GO" id="GO:0047804">
    <property type="term" value="F:cysteine-S-conjugate beta-lyase activity"/>
    <property type="evidence" value="ECO:0007669"/>
    <property type="project" value="UniProtKB-EC"/>
</dbReference>
<evidence type="ECO:0000256" key="4">
    <source>
        <dbReference type="ARBA" id="ARBA00023239"/>
    </source>
</evidence>
<dbReference type="SUPFAM" id="SSF53383">
    <property type="entry name" value="PLP-dependent transferases"/>
    <property type="match status" value="1"/>
</dbReference>
<dbReference type="PANTHER" id="PTHR43525">
    <property type="entry name" value="PROTEIN MALY"/>
    <property type="match status" value="1"/>
</dbReference>
<dbReference type="InterPro" id="IPR027619">
    <property type="entry name" value="C-S_lyase_PatB-like"/>
</dbReference>
<dbReference type="Pfam" id="PF00155">
    <property type="entry name" value="Aminotran_1_2"/>
    <property type="match status" value="1"/>
</dbReference>
<evidence type="ECO:0000256" key="1">
    <source>
        <dbReference type="ARBA" id="ARBA00001933"/>
    </source>
</evidence>
<comment type="similarity">
    <text evidence="5">Belongs to the class-II pyridoxal-phosphate-dependent aminotransferase family. MalY/PatB cystathionine beta-lyase subfamily.</text>
</comment>
<organism evidence="7 8">
    <name type="scientific">Tetzosporium hominis</name>
    <dbReference type="NCBI Taxonomy" id="2020506"/>
    <lineage>
        <taxon>Bacteria</taxon>
        <taxon>Bacillati</taxon>
        <taxon>Bacillota</taxon>
        <taxon>Bacilli</taxon>
        <taxon>Bacillales</taxon>
        <taxon>Caryophanaceae</taxon>
        <taxon>Tetzosporium</taxon>
    </lineage>
</organism>